<dbReference type="InterPro" id="IPR042104">
    <property type="entry name" value="PKS_dehydratase_sf"/>
</dbReference>
<dbReference type="InterPro" id="IPR020806">
    <property type="entry name" value="PKS_PP-bd"/>
</dbReference>
<keyword evidence="2" id="KW-0596">Phosphopantetheine</keyword>
<dbReference type="InterPro" id="IPR016035">
    <property type="entry name" value="Acyl_Trfase/lysoPLipase"/>
</dbReference>
<comment type="caution">
    <text evidence="13">The sequence shown here is derived from an EMBL/GenBank/DDBJ whole genome shotgun (WGS) entry which is preliminary data.</text>
</comment>
<evidence type="ECO:0000313" key="13">
    <source>
        <dbReference type="EMBL" id="MFI0914697.1"/>
    </source>
</evidence>
<dbReference type="Gene3D" id="1.10.1200.10">
    <property type="entry name" value="ACP-like"/>
    <property type="match status" value="3"/>
</dbReference>
<dbReference type="InterPro" id="IPR020807">
    <property type="entry name" value="PKS_DH"/>
</dbReference>
<dbReference type="Pfam" id="PF00698">
    <property type="entry name" value="Acyl_transf_1"/>
    <property type="match status" value="3"/>
</dbReference>
<accession>A0ABW7TEE1</accession>
<reference evidence="13 14" key="1">
    <citation type="submission" date="2024-10" db="EMBL/GenBank/DDBJ databases">
        <title>The Natural Products Discovery Center: Release of the First 8490 Sequenced Strains for Exploring Actinobacteria Biosynthetic Diversity.</title>
        <authorList>
            <person name="Kalkreuter E."/>
            <person name="Kautsar S.A."/>
            <person name="Yang D."/>
            <person name="Bader C.D."/>
            <person name="Teijaro C.N."/>
            <person name="Fluegel L."/>
            <person name="Davis C.M."/>
            <person name="Simpson J.R."/>
            <person name="Lauterbach L."/>
            <person name="Steele A.D."/>
            <person name="Gui C."/>
            <person name="Meng S."/>
            <person name="Li G."/>
            <person name="Viehrig K."/>
            <person name="Ye F."/>
            <person name="Su P."/>
            <person name="Kiefer A.F."/>
            <person name="Nichols A."/>
            <person name="Cepeda A.J."/>
            <person name="Yan W."/>
            <person name="Fan B."/>
            <person name="Jiang Y."/>
            <person name="Adhikari A."/>
            <person name="Zheng C.-J."/>
            <person name="Schuster L."/>
            <person name="Cowan T.M."/>
            <person name="Smanski M.J."/>
            <person name="Chevrette M.G."/>
            <person name="De Carvalho L.P.S."/>
            <person name="Shen B."/>
        </authorList>
    </citation>
    <scope>NUCLEOTIDE SEQUENCE [LARGE SCALE GENOMIC DNA]</scope>
    <source>
        <strain evidence="13 14">NPDC020979</strain>
    </source>
</reference>
<dbReference type="SMART" id="SM01294">
    <property type="entry name" value="PKS_PP_betabranch"/>
    <property type="match status" value="3"/>
</dbReference>
<dbReference type="Pfam" id="PF08659">
    <property type="entry name" value="KR"/>
    <property type="match status" value="2"/>
</dbReference>
<feature type="compositionally biased region" description="Gly residues" evidence="9">
    <location>
        <begin position="4281"/>
        <end position="4300"/>
    </location>
</feature>
<dbReference type="InterPro" id="IPR020841">
    <property type="entry name" value="PKS_Beta-ketoAc_synthase_dom"/>
</dbReference>
<dbReference type="InterPro" id="IPR036736">
    <property type="entry name" value="ACP-like_sf"/>
</dbReference>
<evidence type="ECO:0000256" key="5">
    <source>
        <dbReference type="ARBA" id="ARBA00023194"/>
    </source>
</evidence>
<dbReference type="PROSITE" id="PS52004">
    <property type="entry name" value="KS3_2"/>
    <property type="match status" value="3"/>
</dbReference>
<dbReference type="PROSITE" id="PS52019">
    <property type="entry name" value="PKS_MFAS_DH"/>
    <property type="match status" value="1"/>
</dbReference>
<dbReference type="Proteomes" id="UP001611162">
    <property type="component" value="Unassembled WGS sequence"/>
</dbReference>
<evidence type="ECO:0000256" key="4">
    <source>
        <dbReference type="ARBA" id="ARBA00022679"/>
    </source>
</evidence>
<dbReference type="SMART" id="SM00823">
    <property type="entry name" value="PKS_PP"/>
    <property type="match status" value="3"/>
</dbReference>
<evidence type="ECO:0000259" key="12">
    <source>
        <dbReference type="PROSITE" id="PS52019"/>
    </source>
</evidence>
<feature type="domain" description="Carrier" evidence="10">
    <location>
        <begin position="4155"/>
        <end position="4230"/>
    </location>
</feature>
<dbReference type="SUPFAM" id="SSF55048">
    <property type="entry name" value="Probable ACP-binding domain of malonyl-CoA ACP transacylase"/>
    <property type="match status" value="3"/>
</dbReference>
<comment type="pathway">
    <text evidence="1">Antibiotic biosynthesis.</text>
</comment>
<dbReference type="InterPro" id="IPR032821">
    <property type="entry name" value="PKS_assoc"/>
</dbReference>
<dbReference type="InterPro" id="IPR055123">
    <property type="entry name" value="SpnB-like_Rossmann"/>
</dbReference>
<dbReference type="InterPro" id="IPR018201">
    <property type="entry name" value="Ketoacyl_synth_AS"/>
</dbReference>
<dbReference type="InterPro" id="IPR009081">
    <property type="entry name" value="PP-bd_ACP"/>
</dbReference>
<dbReference type="Pfam" id="PF14765">
    <property type="entry name" value="PS-DH"/>
    <property type="match status" value="1"/>
</dbReference>
<evidence type="ECO:0000259" key="10">
    <source>
        <dbReference type="PROSITE" id="PS50075"/>
    </source>
</evidence>
<dbReference type="InterPro" id="IPR013968">
    <property type="entry name" value="PKS_KR"/>
</dbReference>
<dbReference type="Gene3D" id="3.40.47.10">
    <property type="match status" value="3"/>
</dbReference>
<evidence type="ECO:0000256" key="8">
    <source>
        <dbReference type="PROSITE-ProRule" id="PRU01363"/>
    </source>
</evidence>
<dbReference type="Gene3D" id="3.40.50.720">
    <property type="entry name" value="NAD(P)-binding Rossmann-like Domain"/>
    <property type="match status" value="2"/>
</dbReference>
<dbReference type="InterPro" id="IPR049900">
    <property type="entry name" value="PKS_mFAS_DH"/>
</dbReference>
<dbReference type="InterPro" id="IPR036291">
    <property type="entry name" value="NAD(P)-bd_dom_sf"/>
</dbReference>
<feature type="domain" description="PKS/mFAS DH" evidence="12">
    <location>
        <begin position="3352"/>
        <end position="3638"/>
    </location>
</feature>
<dbReference type="EMBL" id="JBIRRB010000013">
    <property type="protein sequence ID" value="MFI0914697.1"/>
    <property type="molecule type" value="Genomic_DNA"/>
</dbReference>
<feature type="region of interest" description="Disordered" evidence="9">
    <location>
        <begin position="855"/>
        <end position="878"/>
    </location>
</feature>
<dbReference type="PANTHER" id="PTHR43775:SF51">
    <property type="entry name" value="INACTIVE PHENOLPHTHIOCEROL SYNTHESIS POLYKETIDE SYNTHASE TYPE I PKS1-RELATED"/>
    <property type="match status" value="1"/>
</dbReference>
<keyword evidence="7" id="KW-0012">Acyltransferase</keyword>
<dbReference type="CDD" id="cd00833">
    <property type="entry name" value="PKS"/>
    <property type="match status" value="3"/>
</dbReference>
<proteinExistence type="predicted"/>
<feature type="domain" description="Ketosynthase family 3 (KS3)" evidence="11">
    <location>
        <begin position="2464"/>
        <end position="2890"/>
    </location>
</feature>
<dbReference type="SMART" id="SM00826">
    <property type="entry name" value="PKS_DH"/>
    <property type="match status" value="1"/>
</dbReference>
<dbReference type="SMART" id="SM00827">
    <property type="entry name" value="PKS_AT"/>
    <property type="match status" value="3"/>
</dbReference>
<dbReference type="InterPro" id="IPR049552">
    <property type="entry name" value="PKS_DH_N"/>
</dbReference>
<dbReference type="Gene3D" id="3.40.366.10">
    <property type="entry name" value="Malonyl-Coenzyme A Acyl Carrier Protein, domain 2"/>
    <property type="match status" value="3"/>
</dbReference>
<evidence type="ECO:0000256" key="7">
    <source>
        <dbReference type="ARBA" id="ARBA00023315"/>
    </source>
</evidence>
<dbReference type="SMART" id="SM00822">
    <property type="entry name" value="PKS_KR"/>
    <property type="match status" value="2"/>
</dbReference>
<protein>
    <submittedName>
        <fullName evidence="13">SDR family NAD(P)-dependent oxidoreductase</fullName>
    </submittedName>
</protein>
<dbReference type="InterPro" id="IPR014030">
    <property type="entry name" value="Ketoacyl_synth_N"/>
</dbReference>
<dbReference type="RefSeq" id="WP_397614550.1">
    <property type="nucleotide sequence ID" value="NZ_JBIRRB010000013.1"/>
</dbReference>
<dbReference type="InterPro" id="IPR014031">
    <property type="entry name" value="Ketoacyl_synth_C"/>
</dbReference>
<dbReference type="InterPro" id="IPR050091">
    <property type="entry name" value="PKS_NRPS_Biosynth_Enz"/>
</dbReference>
<feature type="region of interest" description="N-terminal hotdog fold" evidence="8">
    <location>
        <begin position="3352"/>
        <end position="3477"/>
    </location>
</feature>
<dbReference type="InterPro" id="IPR057326">
    <property type="entry name" value="KR_dom"/>
</dbReference>
<evidence type="ECO:0000256" key="2">
    <source>
        <dbReference type="ARBA" id="ARBA00022450"/>
    </source>
</evidence>
<dbReference type="InterPro" id="IPR016036">
    <property type="entry name" value="Malonyl_transacylase_ACP-bd"/>
</dbReference>
<name>A0ABW7TEE1_9ACTN</name>
<dbReference type="Pfam" id="PF16197">
    <property type="entry name" value="KAsynt_C_assoc"/>
    <property type="match status" value="3"/>
</dbReference>
<dbReference type="PROSITE" id="PS00012">
    <property type="entry name" value="PHOSPHOPANTETHEINE"/>
    <property type="match status" value="2"/>
</dbReference>
<dbReference type="Gene3D" id="3.10.129.110">
    <property type="entry name" value="Polyketide synthase dehydratase"/>
    <property type="match status" value="1"/>
</dbReference>
<feature type="domain" description="Ketosynthase family 3 (KS3)" evidence="11">
    <location>
        <begin position="14"/>
        <end position="418"/>
    </location>
</feature>
<evidence type="ECO:0000256" key="1">
    <source>
        <dbReference type="ARBA" id="ARBA00004792"/>
    </source>
</evidence>
<keyword evidence="3" id="KW-0597">Phosphoprotein</keyword>
<dbReference type="InterPro" id="IPR014043">
    <property type="entry name" value="Acyl_transferase_dom"/>
</dbReference>
<keyword evidence="5" id="KW-0045">Antibiotic biosynthesis</keyword>
<dbReference type="Pfam" id="PF21089">
    <property type="entry name" value="PKS_DH_N"/>
    <property type="match status" value="1"/>
</dbReference>
<dbReference type="PANTHER" id="PTHR43775">
    <property type="entry name" value="FATTY ACID SYNTHASE"/>
    <property type="match status" value="1"/>
</dbReference>
<dbReference type="Pfam" id="PF00109">
    <property type="entry name" value="ketoacyl-synt"/>
    <property type="match status" value="3"/>
</dbReference>
<sequence>MAPKMAPKIGVEKPSDIAVVGMSCRLPGAPGVDEFWELLTAGRSAVERQPDGGVRGALENAADFDAAFFGMSPRQAAATDPQQRLMLELGWTALEDAGIVPDSLAGTDTGVFVGVTADDYATLLHRTGTPLNGHTATGLNRGMTANRLSYFLGLRGPSLAVDSAQSSSLVAVHLACESLRRGETELALVGGVSLILAEDSTAGMELMGALSPDGRSYTFDARANGYARGEGGACVVLKPLDRALADGDRVHCVIRGTAANNDGGGAGLTAPDREAQEAVLRTAYDRAGIGPEQLHHVGYVELHGTGTPVGDPIEAAALGAVLGSARPQGSPLPVGSVKTNIGHLEGAAGIAGLVKAALCVREGVLPPTLNHETPNPAIPLDELNLRVQTTPAPWPGHRVAGVSSFGMGGTNAHVVLEQAPTVPDERVDGARVLSSVPVVLSGRDSGALREQARRLIDRVDAASVLDLGYSTAVTRSVFEHRAVVLAKDSTTLRAGLEAVAAGESPLTGVAAGEVRTVFVFPGQGTQWAGMAAQLLDESPVFAAAMARCEALLAAHLDWNLTDLIRQTDNAPSLEREDVVQPACFAVMVSLAELWKSLGVEPDAVIGHSQGEIAAAVVCGALSLEDGVRVVALRARLIERELAGHSGMVSLTLPLDKVEQRMADWGDQLSVAVIAGPTSTVIAGPLDQIETVLSVCESEGIRARRVPISYASHTPHTEPIRNELIHTLHNIHPQASTIPFYSTVEAAPIDTTTLNADYWYRNLRQPVRFHETVELLQADGYTLFVESSAHPVLTPVLPDSVVAVGSLRRDDGTLHRFLTNTAHAFTQGTTVHWPAAYNGTDARRTDLPTYPFQRRRYWAPDGDAPTSPTVGTRRDDAPSSPLRHAISELDENAQVERLLQRVRESVATVLGLESAAAVQAEGTFKALGVDSITGVELKNELRARTGLPVPTTLIYDCPTPLAAAHYLRDLLLGPSHEQDRARAAIPADEPIAIVGMGCRFPGGVTSPEGLWDLVASGTDAISPFPVDRGWDVEALYDPDPDAAGRTYTREGGFLHDAGEFDAGFFGISPREAMAMDPQQRLLLETSWEALERAGIDPHTLRGSQTGVFVGAMTQEYGPRLHESAQGYEGYLLTGSTASVASGRISYTLGFEGPAVTVDTACSSSLVALHLAVQALRNGECDLALAGGVTVMAGPGMFVEFSRQRGLAADGRCKAFSDTADGTGWSEGAGVLAVERLSDALRNGHRVLAVVRGSAVNQDGASNGLTAPNGPSQQRVIRRALESAGLGTGDVDAVEAHGTGTRLGDPIEAQALLATYGQNRPAERPLWLGSLKSNIGHAQAAAGVGGVIKMVLAMQHGELPRTLHVEQPSTEVDWSAGAVSLLNEPTAWPRHDRPRRSAVSSFGVSGTNAHVILEQAPEPTKADEPDETQDVPLVPLIVSGRDDDALRQQAQQLIDRVDAARLLDLGYSTAATRSVFEHRAVVLAEDSAMLKTALEAVAAGESSADVVSGVAASAGGKTVFVFPGQGTQWAGMAVPLLDESPVFAEAMARCEAALAGLVDWKLTDILDDEDALRRVDIVQPACFAIMVSLAELWKSMGLQPDAVIGHSQGEIAAAVVCGALSLEDGARIVTLRAQIIGRELAGHGGMAAIAQTPTEAETRLAKWDGRLEIAVINGPNSTVIAGDPHALTELVTTCEAEGIRARTIAVDYASHSTHVETIQNELIQALNGIRPQPSTIPFYSTVDGATIDTTTLNATYWYRNLRQTVRFHDTVELLQADGYTLFIESSAHPVLTPTLPDGVVAVGTLRRNEGNLRRFLTSTAEAFTHGAPIQWPATFNATNAHHTDLPTYPFQRRHYWLEAPASRSRAESPQDELSYGIVWKSLSFSGSARLTGHWLLISPTGHDTDLDQALTTHGATITRLTVDPAVADRAALTTLLTAHHDQPVTGIVSLLGLAGGTHPEHPTLPIALTATLALTQALGDSGLHAPLWTITRGAVAVTPGEAPDPEAAQLWAFGRVAALEHPDRWGGLIDLPHTPTPRTTDHLTQALTNTNTNTEDQIALRPSGAYGRRVIRTGAGRPAGTEAAGTWRPRGTVLVTGGTGAIGGHVARWLARNGAEHLVLTSRRGEQAPGAPELADELAGLGVRVTLAACDVSDRDALAALLDEHPPTSVFHTAGVLNDGTVDALALDRLAEVQRPKATAAVHLHELTEGRDLDAFVLFSSVTGAWGNGGQAAYAAANAALDALAERRRASGLPATSIGWGLWGGGGMAEGTGEVSLNRRGIRALEPDTGIRALQRALDQGVACRTVADVDWAEFAPRTAALRGGRLFDELPEVRRALERAGAARTESAASGSNGALAQRLAGLSATEQRRMLVELVRSEAAAVLRHGSTDSIAPGSAFKAAGFDSLTALELRNRLNAATGVTLPATAVFDHPNPAALADFLQRDVLGLSARDEAATPARTPLSADEPIAIVGMACRFPGGVQSPEDLWQLLLEERDVIGPMPSDRGWDVAGLYDPEPGRPGRTYTREGGFLYAAGDFDAGFFGISPREALAMDPQQRLLLETSWEALERAGIDPHTLRGSQTGVYAGMVHQEYAARLHEAPQEYEGHLLTGTSGSVVSGRISYVLGLEGPAVTVDTACSSSLVALHLAAQALRNGECDLALAGGVTVMAAPGLFVEFSRQRGLAADGRCKAFAAAADGTSWGEGAGMLAVERLSDALRNGHRVLAVVRGSAVNQDGASNGLTAPNGPSQQRVIRRALESAGLGAEEVDAVEAHGTGTRLGDPIEAQALLATYGQNRPAERPLWLGSLKSNIGHTQAAAGVGGVIKMVLAMQHGVLPTTLHVDEPSPHVDWTAGSVSLLTKQTPWPHSDRVRRAGVSAFGVSGTNAHVVLEQAPTSADERDDNARVLSSVPVVLSGRDSGALREQARRLIERVDAASVLDLGYSTAVARSVFEHRAVVLAKDSATLRTGLEAVAAGESPLTGVAAGEVRTVFVFPGQGTQWAGMAADLLDESPVFAAAMARCEALLAEHLDWNLTDLIRQTDNAPSLEREDVVQPACFAVMVSLAELWKSMGVEPDAVIGHSQGEIAAAVVCGALSLEDGVRVVALRARLIERELAGHSGMVSLTLPLDKVEQRMTGWGDQLSVAVIAGPTSTVIAGPLDQIETVLSVCESEGIRARRVPISYASHTAHTEPIRDELIQTLDGIRPQASTIPFYSTVEAASIDTTTLDADYWYRNLRQPVRFHETVELLQADGYTLFVESSAHPVLTPVLPDNVAAVGSLRRDDGTLHRFLTNTAHAFTHGTTVHWPAAYNGTDAQHIDLPTYPFQRRRYWAATSPSGTGEAAAAQFGMTWEEHPLIGGALPLAGSGRVLLAGRLALTSQPWLAGHSVSGTVLLPGTAFLDMALHAAAAVGCDSIEELGLEAPLLLPQSGGVRLQVAVDAPDGSGRRRLSVHSQPEETSDDDAWTRHATGVLLPAPDSPASVPASDMEWSLESWPPKGAEPLDAAELYGRFAALGYEYGEVFAGVEGVWRRDGEVFAEVRLPAGAAVDAARFGVHPALFDAALQPWLVGGFVPLPEDGSVLLPFAWQGITLHASGADALRVRLGRAGDTAVSLQAVDLAGAPVLSLEAMVLRPLPQERLAQVLGGAAAGPLYRLSWQRAGNTGALPPESTRWAVVGRGVAGDDLDAFSDLGALRAALDAGAALPDVVVASFVPGPAGTAAQVRETARRGLALVQEWLAEERFADVRLVVLTRRAVAAAPDEDVPDLAGAALWGLLRSAQTEHPGRFTIIDVPGEVSQAGLAAAVGTDAPQLALRGGDVLTPVLTTLDENGNKDGNEVGNEDEADAAPFGPRGTVLLTGATGTLGSLLARHLVRVHGVRRLLLLSRSGRDAEGAAGLERELTDLGAHVELVACDAADRTALAGVLAAVPAEHPLTAVVHTAGVIDDGTVEALSPERLDHVLRPKVDAALNLHGLTAGLPLTAFVLYSGATGLLGGAGQANYAAANTFLDALAHHRRARGLPGVSLAWGLWSAVSAFTGHLGEVDLRRMARMGIAPLSEEQGLELFDRAVRSGGGAEGGREPLVCAMRLDAAALRAQRAEHGAAGVPVLLRGLVPATGVRRAAARAERADRTGETVGGAGAPEALRSRLAGMDDAGRQAELLVLAREQLAEVLGFTDVASVDPDRSFREIGLDSLTAVELRNRLGAATGLRLPPALVFDHPSLQALAGHLARLLAAEGRADAGAAALSGIEALDRALRELPPDDIRRDVVRRRLTELLASVGGAVGGGPERSGSGAGSGIGAGAGHADEDVLERLDSASDDDLFAFIEDQL</sequence>
<gene>
    <name evidence="13" type="ORF">ACH4TF_30255</name>
</gene>
<feature type="active site" description="Proton donor; for dehydratase activity" evidence="8">
    <location>
        <position position="3558"/>
    </location>
</feature>
<evidence type="ECO:0000259" key="11">
    <source>
        <dbReference type="PROSITE" id="PS52004"/>
    </source>
</evidence>
<dbReference type="PROSITE" id="PS50075">
    <property type="entry name" value="CARRIER"/>
    <property type="match status" value="3"/>
</dbReference>
<dbReference type="SUPFAM" id="SSF52151">
    <property type="entry name" value="FabD/lysophospholipase-like"/>
    <property type="match status" value="3"/>
</dbReference>
<feature type="domain" description="Carrier" evidence="10">
    <location>
        <begin position="2369"/>
        <end position="2444"/>
    </location>
</feature>
<dbReference type="SUPFAM" id="SSF51735">
    <property type="entry name" value="NAD(P)-binding Rossmann-fold domains"/>
    <property type="match status" value="4"/>
</dbReference>
<organism evidence="13 14">
    <name type="scientific">Streptomyces abikoensis</name>
    <dbReference type="NCBI Taxonomy" id="97398"/>
    <lineage>
        <taxon>Bacteria</taxon>
        <taxon>Bacillati</taxon>
        <taxon>Actinomycetota</taxon>
        <taxon>Actinomycetes</taxon>
        <taxon>Kitasatosporales</taxon>
        <taxon>Streptomycetaceae</taxon>
        <taxon>Streptomyces</taxon>
    </lineage>
</organism>
<keyword evidence="6" id="KW-0511">Multifunctional enzyme</keyword>
<feature type="domain" description="Ketosynthase family 3 (KS3)" evidence="11">
    <location>
        <begin position="987"/>
        <end position="1413"/>
    </location>
</feature>
<dbReference type="SUPFAM" id="SSF47336">
    <property type="entry name" value="ACP-like"/>
    <property type="match status" value="3"/>
</dbReference>
<dbReference type="InterPro" id="IPR001227">
    <property type="entry name" value="Ac_transferase_dom_sf"/>
</dbReference>
<keyword evidence="4" id="KW-0808">Transferase</keyword>
<evidence type="ECO:0000256" key="3">
    <source>
        <dbReference type="ARBA" id="ARBA00022553"/>
    </source>
</evidence>
<dbReference type="Pfam" id="PF02801">
    <property type="entry name" value="Ketoacyl-synt_C"/>
    <property type="match status" value="3"/>
</dbReference>
<feature type="region of interest" description="Disordered" evidence="9">
    <location>
        <begin position="4281"/>
        <end position="4301"/>
    </location>
</feature>
<dbReference type="CDD" id="cd08952">
    <property type="entry name" value="KR_1_SDR_x"/>
    <property type="match status" value="1"/>
</dbReference>
<dbReference type="CDD" id="cd08956">
    <property type="entry name" value="KR_3_FAS_SDR_x"/>
    <property type="match status" value="1"/>
</dbReference>
<feature type="region of interest" description="Disordered" evidence="9">
    <location>
        <begin position="3441"/>
        <end position="3460"/>
    </location>
</feature>
<dbReference type="PROSITE" id="PS00606">
    <property type="entry name" value="KS3_1"/>
    <property type="match status" value="2"/>
</dbReference>
<dbReference type="InterPro" id="IPR016039">
    <property type="entry name" value="Thiolase-like"/>
</dbReference>
<feature type="active site" description="Proton acceptor; for dehydratase activity" evidence="8">
    <location>
        <position position="3384"/>
    </location>
</feature>
<dbReference type="InterPro" id="IPR049551">
    <property type="entry name" value="PKS_DH_C"/>
</dbReference>
<feature type="domain" description="Carrier" evidence="10">
    <location>
        <begin position="895"/>
        <end position="970"/>
    </location>
</feature>
<evidence type="ECO:0000256" key="9">
    <source>
        <dbReference type="SAM" id="MobiDB-lite"/>
    </source>
</evidence>
<dbReference type="Pfam" id="PF00550">
    <property type="entry name" value="PP-binding"/>
    <property type="match status" value="3"/>
</dbReference>
<dbReference type="Pfam" id="PF22953">
    <property type="entry name" value="SpnB_Rossmann"/>
    <property type="match status" value="1"/>
</dbReference>
<dbReference type="SUPFAM" id="SSF53901">
    <property type="entry name" value="Thiolase-like"/>
    <property type="match status" value="3"/>
</dbReference>
<keyword evidence="14" id="KW-1185">Reference proteome</keyword>
<dbReference type="InterPro" id="IPR006162">
    <property type="entry name" value="Ppantetheine_attach_site"/>
</dbReference>
<dbReference type="Gene3D" id="3.30.70.3290">
    <property type="match status" value="3"/>
</dbReference>
<evidence type="ECO:0000256" key="6">
    <source>
        <dbReference type="ARBA" id="ARBA00023268"/>
    </source>
</evidence>
<dbReference type="SMART" id="SM00825">
    <property type="entry name" value="PKS_KS"/>
    <property type="match status" value="3"/>
</dbReference>
<feature type="region of interest" description="C-terminal hotdog fold" evidence="8">
    <location>
        <begin position="3497"/>
        <end position="3638"/>
    </location>
</feature>
<evidence type="ECO:0000313" key="14">
    <source>
        <dbReference type="Proteomes" id="UP001611162"/>
    </source>
</evidence>